<gene>
    <name evidence="4" type="ORF">TrRE_jg282</name>
</gene>
<feature type="transmembrane region" description="Helical" evidence="2">
    <location>
        <begin position="327"/>
        <end position="353"/>
    </location>
</feature>
<dbReference type="Proteomes" id="UP001165082">
    <property type="component" value="Unassembled WGS sequence"/>
</dbReference>
<feature type="compositionally biased region" description="Basic and acidic residues" evidence="1">
    <location>
        <begin position="561"/>
        <end position="579"/>
    </location>
</feature>
<sequence length="823" mass="90559">MKIAPTSTGLDLEMDNLLKRMVVDSEIFLENLVNSCNIVNDIDALKARLPELGLELAPFNRMVIDAALGRRQEELDAERVKKMKTRARIETKRVAVGLQGKEEVLEGLVGANKKKDEEYEQRQIGVDAENWQDWSVTVFEALQYTTSAMIKMLFLVALFSVFAWVNVVAVAKVAGVDNSELLDDTNSTDLEGLMAQTNAGQPDNKVLGLFIFGFACITLSFGYSVLQIFLVMRTMQSYIVLFIPYTLIMLSVYLYYEFGASYISGTVLGALFNLGAGISIAVLTYSFLTDRNDLNGTTLGIAAKRAMHEMGLVENSDQMNRAKKVKLALITALPTIFMFSVFMLLAVGIFYLYQLYDGTGWKIGVTGLALAIKIAGNKGLILLLGNLAMWITDLQLYQYEITTALIVRMLQLSLPDENTAMLIGLAGAVIEVGTRIFFYVMFMKKGLSNPLMTSKEKKAYAKRGKLRVQDASNDMVVEYVSSIIASMFLIYLAPTGKFAFATTAEISTAVILKLCAYQIVPELFLDFYITFMEVYGGLKEMHINYWKSSTGADTESKFWANRRDPGSQDRSRRDRERSGGQKARTSPMKAASEREKQGGGVGKKRGEGGENVAKGAEGMAGLGRNVIGGGISIPDFDEDGYTSNGRKKVKNENEDGSLPRCSSPDESEDEDEEDSLPHLETDSSDDENDSPASPDTPPPVTLRVKQMSTTTVLHLTCPSPTTVQELKGLLLSHHVSEPIPAERVRLIYNGAIMEDDRTLGGGEGGLDIGGRGGNTVHYVPRPERTTASQRTDRPDRADRRNRTDARPPIPRTIGVTERRGGGG</sequence>
<keyword evidence="2" id="KW-1133">Transmembrane helix</keyword>
<feature type="transmembrane region" description="Helical" evidence="2">
    <location>
        <begin position="238"/>
        <end position="256"/>
    </location>
</feature>
<proteinExistence type="predicted"/>
<reference evidence="4" key="1">
    <citation type="submission" date="2022-07" db="EMBL/GenBank/DDBJ databases">
        <title>Genome analysis of Parmales, a sister group of diatoms, reveals the evolutionary specialization of diatoms from phago-mixotrophs to photoautotrophs.</title>
        <authorList>
            <person name="Ban H."/>
            <person name="Sato S."/>
            <person name="Yoshikawa S."/>
            <person name="Kazumasa Y."/>
            <person name="Nakamura Y."/>
            <person name="Ichinomiya M."/>
            <person name="Saitoh K."/>
            <person name="Sato N."/>
            <person name="Blanc-Mathieu R."/>
            <person name="Endo H."/>
            <person name="Kuwata A."/>
            <person name="Ogata H."/>
        </authorList>
    </citation>
    <scope>NUCLEOTIDE SEQUENCE</scope>
</reference>
<feature type="non-terminal residue" evidence="4">
    <location>
        <position position="823"/>
    </location>
</feature>
<evidence type="ECO:0000259" key="3">
    <source>
        <dbReference type="PROSITE" id="PS50053"/>
    </source>
</evidence>
<keyword evidence="5" id="KW-1185">Reference proteome</keyword>
<feature type="transmembrane region" description="Helical" evidence="2">
    <location>
        <begin position="420"/>
        <end position="442"/>
    </location>
</feature>
<dbReference type="Pfam" id="PF00240">
    <property type="entry name" value="ubiquitin"/>
    <property type="match status" value="1"/>
</dbReference>
<protein>
    <recommendedName>
        <fullName evidence="3">Ubiquitin-like domain-containing protein</fullName>
    </recommendedName>
</protein>
<evidence type="ECO:0000256" key="1">
    <source>
        <dbReference type="SAM" id="MobiDB-lite"/>
    </source>
</evidence>
<feature type="transmembrane region" description="Helical" evidence="2">
    <location>
        <begin position="365"/>
        <end position="384"/>
    </location>
</feature>
<feature type="compositionally biased region" description="Basic and acidic residues" evidence="1">
    <location>
        <begin position="780"/>
        <end position="805"/>
    </location>
</feature>
<feature type="region of interest" description="Disordered" evidence="1">
    <location>
        <begin position="557"/>
        <end position="615"/>
    </location>
</feature>
<feature type="compositionally biased region" description="Acidic residues" evidence="1">
    <location>
        <begin position="665"/>
        <end position="674"/>
    </location>
</feature>
<feature type="region of interest" description="Disordered" evidence="1">
    <location>
        <begin position="766"/>
        <end position="823"/>
    </location>
</feature>
<comment type="caution">
    <text evidence="4">The sequence shown here is derived from an EMBL/GenBank/DDBJ whole genome shotgun (WGS) entry which is preliminary data.</text>
</comment>
<evidence type="ECO:0000313" key="4">
    <source>
        <dbReference type="EMBL" id="GMI07045.1"/>
    </source>
</evidence>
<dbReference type="PROSITE" id="PS50053">
    <property type="entry name" value="UBIQUITIN_2"/>
    <property type="match status" value="1"/>
</dbReference>
<dbReference type="EMBL" id="BRXZ01000191">
    <property type="protein sequence ID" value="GMI07045.1"/>
    <property type="molecule type" value="Genomic_DNA"/>
</dbReference>
<evidence type="ECO:0000313" key="5">
    <source>
        <dbReference type="Proteomes" id="UP001165082"/>
    </source>
</evidence>
<dbReference type="Gene3D" id="3.10.20.90">
    <property type="entry name" value="Phosphatidylinositol 3-kinase Catalytic Subunit, Chain A, domain 1"/>
    <property type="match status" value="1"/>
</dbReference>
<keyword evidence="2" id="KW-0472">Membrane</keyword>
<organism evidence="4 5">
    <name type="scientific">Triparma retinervis</name>
    <dbReference type="NCBI Taxonomy" id="2557542"/>
    <lineage>
        <taxon>Eukaryota</taxon>
        <taxon>Sar</taxon>
        <taxon>Stramenopiles</taxon>
        <taxon>Ochrophyta</taxon>
        <taxon>Bolidophyceae</taxon>
        <taxon>Parmales</taxon>
        <taxon>Triparmaceae</taxon>
        <taxon>Triparma</taxon>
    </lineage>
</organism>
<dbReference type="SUPFAM" id="SSF54236">
    <property type="entry name" value="Ubiquitin-like"/>
    <property type="match status" value="1"/>
</dbReference>
<feature type="transmembrane region" description="Helical" evidence="2">
    <location>
        <begin position="262"/>
        <end position="288"/>
    </location>
</feature>
<dbReference type="InterPro" id="IPR000626">
    <property type="entry name" value="Ubiquitin-like_dom"/>
</dbReference>
<dbReference type="InterPro" id="IPR029071">
    <property type="entry name" value="Ubiquitin-like_domsf"/>
</dbReference>
<keyword evidence="2" id="KW-0812">Transmembrane</keyword>
<name>A0A9W7F897_9STRA</name>
<feature type="region of interest" description="Disordered" evidence="1">
    <location>
        <begin position="632"/>
        <end position="702"/>
    </location>
</feature>
<accession>A0A9W7F897</accession>
<dbReference type="AlphaFoldDB" id="A0A9W7F897"/>
<evidence type="ECO:0000256" key="2">
    <source>
        <dbReference type="SAM" id="Phobius"/>
    </source>
</evidence>
<feature type="transmembrane region" description="Helical" evidence="2">
    <location>
        <begin position="475"/>
        <end position="493"/>
    </location>
</feature>
<feature type="domain" description="Ubiquitin-like" evidence="3">
    <location>
        <begin position="700"/>
        <end position="760"/>
    </location>
</feature>
<feature type="transmembrane region" description="Helical" evidence="2">
    <location>
        <begin position="152"/>
        <end position="174"/>
    </location>
</feature>
<feature type="transmembrane region" description="Helical" evidence="2">
    <location>
        <begin position="206"/>
        <end position="226"/>
    </location>
</feature>